<gene>
    <name evidence="1" type="ORF">IPJ27_05520</name>
</gene>
<protein>
    <submittedName>
        <fullName evidence="1">Uncharacterized protein</fullName>
    </submittedName>
</protein>
<dbReference type="Proteomes" id="UP000697998">
    <property type="component" value="Unassembled WGS sequence"/>
</dbReference>
<dbReference type="AlphaFoldDB" id="A0A935UET1"/>
<reference evidence="1 2" key="1">
    <citation type="submission" date="2020-10" db="EMBL/GenBank/DDBJ databases">
        <title>Connecting structure to function with the recovery of over 1000 high-quality activated sludge metagenome-assembled genomes encoding full-length rRNA genes using long-read sequencing.</title>
        <authorList>
            <person name="Singleton C.M."/>
            <person name="Petriglieri F."/>
            <person name="Kristensen J.M."/>
            <person name="Kirkegaard R.H."/>
            <person name="Michaelsen T.Y."/>
            <person name="Andersen M.H."/>
            <person name="Karst S.M."/>
            <person name="Dueholm M.S."/>
            <person name="Nielsen P.H."/>
            <person name="Albertsen M."/>
        </authorList>
    </citation>
    <scope>NUCLEOTIDE SEQUENCE [LARGE SCALE GENOMIC DNA]</scope>
    <source>
        <strain evidence="1">EsbW_18-Q3-R4-48_BATAC.285</strain>
    </source>
</reference>
<dbReference type="EMBL" id="JADJMH010000002">
    <property type="protein sequence ID" value="MBK7674256.1"/>
    <property type="molecule type" value="Genomic_DNA"/>
</dbReference>
<evidence type="ECO:0000313" key="2">
    <source>
        <dbReference type="Proteomes" id="UP000697998"/>
    </source>
</evidence>
<name>A0A935UET1_9PROT</name>
<evidence type="ECO:0000313" key="1">
    <source>
        <dbReference type="EMBL" id="MBK7674256.1"/>
    </source>
</evidence>
<accession>A0A935UET1</accession>
<comment type="caution">
    <text evidence="1">The sequence shown here is derived from an EMBL/GenBank/DDBJ whole genome shotgun (WGS) entry which is preliminary data.</text>
</comment>
<organism evidence="1 2">
    <name type="scientific">Candidatus Accumulibacter proximus</name>
    <dbReference type="NCBI Taxonomy" id="2954385"/>
    <lineage>
        <taxon>Bacteria</taxon>
        <taxon>Pseudomonadati</taxon>
        <taxon>Pseudomonadota</taxon>
        <taxon>Betaproteobacteria</taxon>
        <taxon>Candidatus Accumulibacter</taxon>
    </lineage>
</organism>
<sequence length="141" mass="14922">MLKYLNHTSVIICPHGGKLQFVPALGRSFQVLGSPVLTESDLMRAVIVGCNQTTPPLKPCTRIVRVLLGQAREILVDGEIPLLENLQALTDGVPPGTCSVVLNASSNARVAALTPTSPQARTLLAARQGGVPFCEKCDPDP</sequence>
<proteinExistence type="predicted"/>